<comment type="caution">
    <text evidence="2">The sequence shown here is derived from an EMBL/GenBank/DDBJ whole genome shotgun (WGS) entry which is preliminary data.</text>
</comment>
<keyword evidence="1" id="KW-0732">Signal</keyword>
<dbReference type="RefSeq" id="WP_323576924.1">
    <property type="nucleotide sequence ID" value="NZ_JAYGJQ010000002.1"/>
</dbReference>
<name>A0ABU5VZN6_9BACT</name>
<feature type="signal peptide" evidence="1">
    <location>
        <begin position="1"/>
        <end position="18"/>
    </location>
</feature>
<reference evidence="2 3" key="1">
    <citation type="submission" date="2023-11" db="EMBL/GenBank/DDBJ databases">
        <title>A Novel Polar Bacteriovorax (B. antarcticus) Isolated from the Biocrust in Antarctica.</title>
        <authorList>
            <person name="Mun W."/>
            <person name="Choi S.Y."/>
            <person name="Mitchell R.J."/>
        </authorList>
    </citation>
    <scope>NUCLEOTIDE SEQUENCE [LARGE SCALE GENOMIC DNA]</scope>
    <source>
        <strain evidence="2 3">PP10</strain>
    </source>
</reference>
<evidence type="ECO:0008006" key="4">
    <source>
        <dbReference type="Google" id="ProtNLM"/>
    </source>
</evidence>
<accession>A0ABU5VZN6</accession>
<evidence type="ECO:0000313" key="2">
    <source>
        <dbReference type="EMBL" id="MEA9357030.1"/>
    </source>
</evidence>
<evidence type="ECO:0000313" key="3">
    <source>
        <dbReference type="Proteomes" id="UP001302274"/>
    </source>
</evidence>
<feature type="chain" id="PRO_5046748749" description="Lipoprotein" evidence="1">
    <location>
        <begin position="19"/>
        <end position="285"/>
    </location>
</feature>
<proteinExistence type="predicted"/>
<keyword evidence="3" id="KW-1185">Reference proteome</keyword>
<dbReference type="EMBL" id="JAYGJQ010000002">
    <property type="protein sequence ID" value="MEA9357030.1"/>
    <property type="molecule type" value="Genomic_DNA"/>
</dbReference>
<organism evidence="2 3">
    <name type="scientific">Bacteriovorax antarcticus</name>
    <dbReference type="NCBI Taxonomy" id="3088717"/>
    <lineage>
        <taxon>Bacteria</taxon>
        <taxon>Pseudomonadati</taxon>
        <taxon>Bdellovibrionota</taxon>
        <taxon>Bacteriovoracia</taxon>
        <taxon>Bacteriovoracales</taxon>
        <taxon>Bacteriovoracaceae</taxon>
        <taxon>Bacteriovorax</taxon>
    </lineage>
</organism>
<evidence type="ECO:0000256" key="1">
    <source>
        <dbReference type="SAM" id="SignalP"/>
    </source>
</evidence>
<gene>
    <name evidence="2" type="ORF">SHI21_12470</name>
</gene>
<dbReference type="Proteomes" id="UP001302274">
    <property type="component" value="Unassembled WGS sequence"/>
</dbReference>
<sequence length="285" mass="30749">MKNTFLKLSVLSMLFALASCGGGGGGGGGGEVSTYGKYSSSTILASDFVSALNTVDGTYSSSVQLYTNETLRSKTAGQDDWFVIYDAKFSEYKAVSLQYVRTIVYYDYYSNNKAVAGEFRKIESNDVASGNLNGDYYGNNYEVVDRLSSGYYEGRRSGYLYEDEAGSTDVSLLAKEQDQKAFFAKAAKVSFVYNVSLETSMSMVTLGSKIEKMLSKANGDLTKEDQAALMGDMKTLTGVSLEEIQKAAEDSSVKADVIAKIAAKLGTSASNLEQKVLPEVFGITL</sequence>
<protein>
    <recommendedName>
        <fullName evidence="4">Lipoprotein</fullName>
    </recommendedName>
</protein>
<dbReference type="PROSITE" id="PS51257">
    <property type="entry name" value="PROKAR_LIPOPROTEIN"/>
    <property type="match status" value="1"/>
</dbReference>